<dbReference type="EMBL" id="DVFU01000065">
    <property type="protein sequence ID" value="HIQ64762.1"/>
    <property type="molecule type" value="Genomic_DNA"/>
</dbReference>
<dbReference type="InterPro" id="IPR000943">
    <property type="entry name" value="RNA_pol_sigma70"/>
</dbReference>
<feature type="domain" description="RNA polymerase sigma-70 region 3" evidence="6">
    <location>
        <begin position="300"/>
        <end position="367"/>
    </location>
</feature>
<dbReference type="InterPro" id="IPR014284">
    <property type="entry name" value="RNA_pol_sigma-70_dom"/>
</dbReference>
<reference evidence="9" key="1">
    <citation type="submission" date="2020-10" db="EMBL/GenBank/DDBJ databases">
        <authorList>
            <person name="Gilroy R."/>
        </authorList>
    </citation>
    <scope>NUCLEOTIDE SEQUENCE</scope>
    <source>
        <strain evidence="9">CHK165-10780</strain>
    </source>
</reference>
<keyword evidence="1" id="KW-0805">Transcription regulation</keyword>
<name>A0A9D1CKG4_9FIRM</name>
<dbReference type="Gene3D" id="1.10.10.10">
    <property type="entry name" value="Winged helix-like DNA-binding domain superfamily/Winged helix DNA-binding domain"/>
    <property type="match status" value="2"/>
</dbReference>
<dbReference type="AlphaFoldDB" id="A0A9D1CKG4"/>
<dbReference type="InterPro" id="IPR013325">
    <property type="entry name" value="RNA_pol_sigma_r2"/>
</dbReference>
<dbReference type="SUPFAM" id="SSF88946">
    <property type="entry name" value="Sigma2 domain of RNA polymerase sigma factors"/>
    <property type="match status" value="1"/>
</dbReference>
<dbReference type="Pfam" id="PF04545">
    <property type="entry name" value="Sigma70_r4"/>
    <property type="match status" value="1"/>
</dbReference>
<feature type="compositionally biased region" description="Basic and acidic residues" evidence="5">
    <location>
        <begin position="698"/>
        <end position="708"/>
    </location>
</feature>
<feature type="region of interest" description="Disordered" evidence="5">
    <location>
        <begin position="647"/>
        <end position="733"/>
    </location>
</feature>
<dbReference type="InterPro" id="IPR050239">
    <property type="entry name" value="Sigma-70_RNA_pol_init_factors"/>
</dbReference>
<feature type="compositionally biased region" description="Basic and acidic residues" evidence="5">
    <location>
        <begin position="523"/>
        <end position="543"/>
    </location>
</feature>
<dbReference type="NCBIfam" id="TIGR02937">
    <property type="entry name" value="sigma70-ECF"/>
    <property type="match status" value="1"/>
</dbReference>
<reference evidence="9" key="2">
    <citation type="journal article" date="2021" name="PeerJ">
        <title>Extensive microbial diversity within the chicken gut microbiome revealed by metagenomics and culture.</title>
        <authorList>
            <person name="Gilroy R."/>
            <person name="Ravi A."/>
            <person name="Getino M."/>
            <person name="Pursley I."/>
            <person name="Horton D.L."/>
            <person name="Alikhan N.F."/>
            <person name="Baker D."/>
            <person name="Gharbi K."/>
            <person name="Hall N."/>
            <person name="Watson M."/>
            <person name="Adriaenssens E.M."/>
            <person name="Foster-Nyarko E."/>
            <person name="Jarju S."/>
            <person name="Secka A."/>
            <person name="Antonio M."/>
            <person name="Oren A."/>
            <person name="Chaudhuri R.R."/>
            <person name="La Ragione R."/>
            <person name="Hildebrand F."/>
            <person name="Pallen M.J."/>
        </authorList>
    </citation>
    <scope>NUCLEOTIDE SEQUENCE</scope>
    <source>
        <strain evidence="9">CHK165-10780</strain>
    </source>
</reference>
<evidence type="ECO:0000256" key="1">
    <source>
        <dbReference type="ARBA" id="ARBA00023015"/>
    </source>
</evidence>
<proteinExistence type="predicted"/>
<evidence type="ECO:0000256" key="5">
    <source>
        <dbReference type="SAM" id="MobiDB-lite"/>
    </source>
</evidence>
<feature type="compositionally biased region" description="Basic and acidic residues" evidence="5">
    <location>
        <begin position="647"/>
        <end position="675"/>
    </location>
</feature>
<feature type="domain" description="RNA polymerase sigma-70 region 2" evidence="7">
    <location>
        <begin position="223"/>
        <end position="289"/>
    </location>
</feature>
<gene>
    <name evidence="9" type="ORF">IAC85_03385</name>
</gene>
<dbReference type="GO" id="GO:0006352">
    <property type="term" value="P:DNA-templated transcription initiation"/>
    <property type="evidence" value="ECO:0007669"/>
    <property type="project" value="InterPro"/>
</dbReference>
<dbReference type="InterPro" id="IPR036388">
    <property type="entry name" value="WH-like_DNA-bd_sf"/>
</dbReference>
<dbReference type="InterPro" id="IPR007627">
    <property type="entry name" value="RNA_pol_sigma70_r2"/>
</dbReference>
<keyword evidence="3" id="KW-0238">DNA-binding</keyword>
<feature type="region of interest" description="Disordered" evidence="5">
    <location>
        <begin position="520"/>
        <end position="543"/>
    </location>
</feature>
<evidence type="ECO:0000259" key="6">
    <source>
        <dbReference type="Pfam" id="PF04539"/>
    </source>
</evidence>
<dbReference type="PANTHER" id="PTHR30603:SF47">
    <property type="entry name" value="RNA POLYMERASE SIGMA FACTOR SIGD, CHLOROPLASTIC"/>
    <property type="match status" value="1"/>
</dbReference>
<evidence type="ECO:0000313" key="10">
    <source>
        <dbReference type="Proteomes" id="UP000886725"/>
    </source>
</evidence>
<dbReference type="PANTHER" id="PTHR30603">
    <property type="entry name" value="RNA POLYMERASE SIGMA FACTOR RPO"/>
    <property type="match status" value="1"/>
</dbReference>
<dbReference type="PRINTS" id="PR00046">
    <property type="entry name" value="SIGMA70FCT"/>
</dbReference>
<keyword evidence="2" id="KW-0731">Sigma factor</keyword>
<keyword evidence="4" id="KW-0804">Transcription</keyword>
<evidence type="ECO:0000313" key="9">
    <source>
        <dbReference type="EMBL" id="HIQ64762.1"/>
    </source>
</evidence>
<organism evidence="9 10">
    <name type="scientific">Candidatus Faecenecus gallistercoris</name>
    <dbReference type="NCBI Taxonomy" id="2840793"/>
    <lineage>
        <taxon>Bacteria</taxon>
        <taxon>Bacillati</taxon>
        <taxon>Bacillota</taxon>
        <taxon>Bacillota incertae sedis</taxon>
        <taxon>Candidatus Faecenecus</taxon>
    </lineage>
</organism>
<dbReference type="InterPro" id="IPR013324">
    <property type="entry name" value="RNA_pol_sigma_r3/r4-like"/>
</dbReference>
<dbReference type="GO" id="GO:0016987">
    <property type="term" value="F:sigma factor activity"/>
    <property type="evidence" value="ECO:0007669"/>
    <property type="project" value="UniProtKB-KW"/>
</dbReference>
<evidence type="ECO:0000259" key="7">
    <source>
        <dbReference type="Pfam" id="PF04542"/>
    </source>
</evidence>
<dbReference type="GO" id="GO:0003677">
    <property type="term" value="F:DNA binding"/>
    <property type="evidence" value="ECO:0007669"/>
    <property type="project" value="UniProtKB-KW"/>
</dbReference>
<evidence type="ECO:0000256" key="4">
    <source>
        <dbReference type="ARBA" id="ARBA00023163"/>
    </source>
</evidence>
<sequence length="880" mass="101335">MQEFKDKRINLALQEMKDTIKKNLHKEYGFLDHEPFRESLDQLLDQCLVESVSSYSQSSEKTLAEFVTEEFEEQLQSWLRDQIQNHHNYILLDLMILNKKKYVGKGKTTQCIKGLTPIYIWLKNIGLDEDEEILQYVMNDTVVQTIAKRVDWKHLNLKALEKQLTEDEMSFVYAYLMVFNIDVTTDNNFVVSEQSQKLTEKVVRYKNMPDGYKKEFLFEEILNENKSFLYKIVSRYYNSGVEQDDLMQQASLGLFTAIKRFEPVRNVAFSTYAMWWIRQHIVRYIHDHNSAIRIPVHLHEQTLKLRRAQEKLEANPSVTPTIEELSKESGLSVERIQTLQNIPTVSTSLNALVGDEDTELGSFFSDQTSLNYIEEIENDSIIQAFSKLLDEMKLSDRQKDITMRRLGLGPNGVETLEVIGADYGLTRERVRQIQDQVIKRIQNPKYIKRMKELLKDPEKLPPKSGQELQKKEERKFLHVAWNVKSHVRPIKESQNQPRLLPPDKNALSEADVITVAEVPQSESIEKEGEKKMMSEDKTEKKPRKPWERIEGFYQTFLKDGFTREEIDNAYKSLTELQKSVACAKWGENLGEPIKATTKEQHQLQCQVSARVITPMRTRMLFYRQYGRFPHKGERTHMINEQLESLRRRGEVQTRKMSPEEMEALNERLKSQKEAPKSASVSAILEQVQGNQSTPPQDAPKEEPIRSEIGKPVVILPDELPSKDELPSDSITNEEQPAVLPASDAKAMVPESVSAPIVATQPVPSLDRLPLDNCSLEQLTKLKNLLQSEAFTRLYQSLPLSESFVLISTFCLGKKSSEIADYMGTTKEKVDLAYDDAIELLGARLSDIVETNSSFSKVAAREEDLKVKRLHTNPLEPSSKN</sequence>
<comment type="caution">
    <text evidence="9">The sequence shown here is derived from an EMBL/GenBank/DDBJ whole genome shotgun (WGS) entry which is preliminary data.</text>
</comment>
<dbReference type="Pfam" id="PF04539">
    <property type="entry name" value="Sigma70_r3"/>
    <property type="match status" value="1"/>
</dbReference>
<protein>
    <submittedName>
        <fullName evidence="9">RNA polymerase sigma factor RpoD/SigA</fullName>
    </submittedName>
</protein>
<dbReference type="Gene3D" id="1.20.120.1810">
    <property type="match status" value="1"/>
</dbReference>
<evidence type="ECO:0000256" key="2">
    <source>
        <dbReference type="ARBA" id="ARBA00023082"/>
    </source>
</evidence>
<dbReference type="SUPFAM" id="SSF88659">
    <property type="entry name" value="Sigma3 and sigma4 domains of RNA polymerase sigma factors"/>
    <property type="match status" value="2"/>
</dbReference>
<evidence type="ECO:0000256" key="3">
    <source>
        <dbReference type="ARBA" id="ARBA00023125"/>
    </source>
</evidence>
<accession>A0A9D1CKG4</accession>
<evidence type="ECO:0000259" key="8">
    <source>
        <dbReference type="Pfam" id="PF04545"/>
    </source>
</evidence>
<feature type="domain" description="RNA polymerase sigma-70 region 4" evidence="8">
    <location>
        <begin position="393"/>
        <end position="442"/>
    </location>
</feature>
<dbReference type="Proteomes" id="UP000886725">
    <property type="component" value="Unassembled WGS sequence"/>
</dbReference>
<dbReference type="InterPro" id="IPR007630">
    <property type="entry name" value="RNA_pol_sigma70_r4"/>
</dbReference>
<dbReference type="Pfam" id="PF04542">
    <property type="entry name" value="Sigma70_r2"/>
    <property type="match status" value="1"/>
</dbReference>
<dbReference type="InterPro" id="IPR007624">
    <property type="entry name" value="RNA_pol_sigma70_r3"/>
</dbReference>